<keyword evidence="5" id="KW-0808">Transferase</keyword>
<evidence type="ECO:0000256" key="1">
    <source>
        <dbReference type="ARBA" id="ARBA00004496"/>
    </source>
</evidence>
<dbReference type="OrthoDB" id="408964at2759"/>
<dbReference type="InterPro" id="IPR036947">
    <property type="entry name" value="POLO_box_dom_sf"/>
</dbReference>
<evidence type="ECO:0000256" key="4">
    <source>
        <dbReference type="ARBA" id="ARBA00022527"/>
    </source>
</evidence>
<protein>
    <recommendedName>
        <fullName evidence="2">polo kinase</fullName>
        <ecNumber evidence="2">2.7.11.21</ecNumber>
    </recommendedName>
</protein>
<feature type="non-terminal residue" evidence="13">
    <location>
        <position position="1"/>
    </location>
</feature>
<dbReference type="InterPro" id="IPR000959">
    <property type="entry name" value="POLO_box_dom"/>
</dbReference>
<evidence type="ECO:0000256" key="6">
    <source>
        <dbReference type="ARBA" id="ARBA00022737"/>
    </source>
</evidence>
<comment type="catalytic activity">
    <reaction evidence="10">
        <text>L-threonyl-[protein] + ATP = O-phospho-L-threonyl-[protein] + ADP + H(+)</text>
        <dbReference type="Rhea" id="RHEA:46608"/>
        <dbReference type="Rhea" id="RHEA-COMP:11060"/>
        <dbReference type="Rhea" id="RHEA-COMP:11605"/>
        <dbReference type="ChEBI" id="CHEBI:15378"/>
        <dbReference type="ChEBI" id="CHEBI:30013"/>
        <dbReference type="ChEBI" id="CHEBI:30616"/>
        <dbReference type="ChEBI" id="CHEBI:61977"/>
        <dbReference type="ChEBI" id="CHEBI:456216"/>
        <dbReference type="EC" id="2.7.11.21"/>
    </reaction>
</comment>
<evidence type="ECO:0000313" key="14">
    <source>
        <dbReference type="Proteomes" id="UP000595437"/>
    </source>
</evidence>
<feature type="domain" description="POLO box" evidence="12">
    <location>
        <begin position="105"/>
        <end position="126"/>
    </location>
</feature>
<dbReference type="GO" id="GO:0000922">
    <property type="term" value="C:spindle pole"/>
    <property type="evidence" value="ECO:0007669"/>
    <property type="project" value="TreeGrafter"/>
</dbReference>
<dbReference type="PANTHER" id="PTHR24345">
    <property type="entry name" value="SERINE/THREONINE-PROTEIN KINASE PLK"/>
    <property type="match status" value="1"/>
</dbReference>
<keyword evidence="7" id="KW-0547">Nucleotide-binding</keyword>
<feature type="domain" description="POLO box" evidence="12">
    <location>
        <begin position="9"/>
        <end position="91"/>
    </location>
</feature>
<evidence type="ECO:0000256" key="2">
    <source>
        <dbReference type="ARBA" id="ARBA00012424"/>
    </source>
</evidence>
<evidence type="ECO:0000259" key="12">
    <source>
        <dbReference type="PROSITE" id="PS50078"/>
    </source>
</evidence>
<dbReference type="GO" id="GO:0005634">
    <property type="term" value="C:nucleus"/>
    <property type="evidence" value="ECO:0007669"/>
    <property type="project" value="TreeGrafter"/>
</dbReference>
<dbReference type="SUPFAM" id="SSF82615">
    <property type="entry name" value="Polo-box domain"/>
    <property type="match status" value="2"/>
</dbReference>
<keyword evidence="14" id="KW-1185">Reference proteome</keyword>
<name>A0A7T8JU61_CALRO</name>
<evidence type="ECO:0000256" key="11">
    <source>
        <dbReference type="ARBA" id="ARBA00048347"/>
    </source>
</evidence>
<dbReference type="PROSITE" id="PS50078">
    <property type="entry name" value="POLO_BOX"/>
    <property type="match status" value="2"/>
</dbReference>
<dbReference type="Gene3D" id="3.30.1120.30">
    <property type="entry name" value="POLO box domain"/>
    <property type="match status" value="2"/>
</dbReference>
<evidence type="ECO:0000313" key="13">
    <source>
        <dbReference type="EMBL" id="QQP34719.1"/>
    </source>
</evidence>
<evidence type="ECO:0000256" key="7">
    <source>
        <dbReference type="ARBA" id="ARBA00022741"/>
    </source>
</evidence>
<dbReference type="Pfam" id="PF00659">
    <property type="entry name" value="POLO_box"/>
    <property type="match status" value="1"/>
</dbReference>
<reference evidence="14" key="1">
    <citation type="submission" date="2021-01" db="EMBL/GenBank/DDBJ databases">
        <title>Caligus Genome Assembly.</title>
        <authorList>
            <person name="Gallardo-Escarate C."/>
        </authorList>
    </citation>
    <scope>NUCLEOTIDE SEQUENCE [LARGE SCALE GENOMIC DNA]</scope>
</reference>
<accession>A0A7T8JU61</accession>
<dbReference type="GO" id="GO:0004674">
    <property type="term" value="F:protein serine/threonine kinase activity"/>
    <property type="evidence" value="ECO:0007669"/>
    <property type="project" value="UniProtKB-KW"/>
</dbReference>
<dbReference type="PANTHER" id="PTHR24345:SF93">
    <property type="entry name" value="SERINE_THREONINE-PROTEIN KINASE PLK1"/>
    <property type="match status" value="1"/>
</dbReference>
<keyword evidence="4" id="KW-0723">Serine/threonine-protein kinase</keyword>
<dbReference type="GO" id="GO:0007052">
    <property type="term" value="P:mitotic spindle organization"/>
    <property type="evidence" value="ECO:0007669"/>
    <property type="project" value="TreeGrafter"/>
</dbReference>
<dbReference type="GO" id="GO:0005737">
    <property type="term" value="C:cytoplasm"/>
    <property type="evidence" value="ECO:0007669"/>
    <property type="project" value="UniProtKB-SubCell"/>
</dbReference>
<keyword evidence="8 13" id="KW-0418">Kinase</keyword>
<dbReference type="InterPro" id="IPR033701">
    <property type="entry name" value="POLO_box_1"/>
</dbReference>
<evidence type="ECO:0000256" key="8">
    <source>
        <dbReference type="ARBA" id="ARBA00022777"/>
    </source>
</evidence>
<dbReference type="GO" id="GO:0005813">
    <property type="term" value="C:centrosome"/>
    <property type="evidence" value="ECO:0007669"/>
    <property type="project" value="TreeGrafter"/>
</dbReference>
<keyword evidence="9" id="KW-0067">ATP-binding</keyword>
<comment type="catalytic activity">
    <reaction evidence="11">
        <text>L-seryl-[protein] + ATP = O-phospho-L-seryl-[protein] + ADP + H(+)</text>
        <dbReference type="Rhea" id="RHEA:17989"/>
        <dbReference type="Rhea" id="RHEA-COMP:9863"/>
        <dbReference type="Rhea" id="RHEA-COMP:11604"/>
        <dbReference type="ChEBI" id="CHEBI:15378"/>
        <dbReference type="ChEBI" id="CHEBI:29999"/>
        <dbReference type="ChEBI" id="CHEBI:30616"/>
        <dbReference type="ChEBI" id="CHEBI:83421"/>
        <dbReference type="ChEBI" id="CHEBI:456216"/>
        <dbReference type="EC" id="2.7.11.21"/>
    </reaction>
</comment>
<evidence type="ECO:0000256" key="5">
    <source>
        <dbReference type="ARBA" id="ARBA00022679"/>
    </source>
</evidence>
<comment type="subcellular location">
    <subcellularLocation>
        <location evidence="1">Cytoplasm</location>
    </subcellularLocation>
</comment>
<dbReference type="GO" id="GO:0005524">
    <property type="term" value="F:ATP binding"/>
    <property type="evidence" value="ECO:0007669"/>
    <property type="project" value="UniProtKB-KW"/>
</dbReference>
<sequence>DPKVSPMVLVSKWVDYSDKYGFGYSLSDDSIGVVFNDLTKLLLFQTEGKHDFNIHYIDYGGVEHYYTIQEFPSSVEKKVKLLNYFRAYMKEHLLKAGDELSRIPFMKTWFRTSRAVVMHLTNGTVQ</sequence>
<dbReference type="AlphaFoldDB" id="A0A7T8JU61"/>
<proteinExistence type="predicted"/>
<dbReference type="CDD" id="cd13118">
    <property type="entry name" value="POLO_box_1"/>
    <property type="match status" value="1"/>
</dbReference>
<keyword evidence="6" id="KW-0677">Repeat</keyword>
<dbReference type="FunFam" id="3.30.1120.30:FF:000001">
    <property type="entry name" value="Serine/threonine-protein kinase PLK"/>
    <property type="match status" value="1"/>
</dbReference>
<dbReference type="EC" id="2.7.11.21" evidence="2"/>
<dbReference type="EMBL" id="CP045906">
    <property type="protein sequence ID" value="QQP34719.1"/>
    <property type="molecule type" value="Genomic_DNA"/>
</dbReference>
<feature type="non-terminal residue" evidence="13">
    <location>
        <position position="126"/>
    </location>
</feature>
<evidence type="ECO:0000256" key="10">
    <source>
        <dbReference type="ARBA" id="ARBA00047802"/>
    </source>
</evidence>
<evidence type="ECO:0000256" key="9">
    <source>
        <dbReference type="ARBA" id="ARBA00022840"/>
    </source>
</evidence>
<organism evidence="13 14">
    <name type="scientific">Caligus rogercresseyi</name>
    <name type="common">Sea louse</name>
    <dbReference type="NCBI Taxonomy" id="217165"/>
    <lineage>
        <taxon>Eukaryota</taxon>
        <taxon>Metazoa</taxon>
        <taxon>Ecdysozoa</taxon>
        <taxon>Arthropoda</taxon>
        <taxon>Crustacea</taxon>
        <taxon>Multicrustacea</taxon>
        <taxon>Hexanauplia</taxon>
        <taxon>Copepoda</taxon>
        <taxon>Siphonostomatoida</taxon>
        <taxon>Caligidae</taxon>
        <taxon>Caligus</taxon>
    </lineage>
</organism>
<dbReference type="GO" id="GO:0000776">
    <property type="term" value="C:kinetochore"/>
    <property type="evidence" value="ECO:0007669"/>
    <property type="project" value="TreeGrafter"/>
</dbReference>
<evidence type="ECO:0000256" key="3">
    <source>
        <dbReference type="ARBA" id="ARBA00022490"/>
    </source>
</evidence>
<dbReference type="Proteomes" id="UP000595437">
    <property type="component" value="Chromosome 17"/>
</dbReference>
<gene>
    <name evidence="13" type="ORF">FKW44_022701</name>
</gene>
<keyword evidence="3" id="KW-0963">Cytoplasm</keyword>